<gene>
    <name evidence="3" type="ORF">BCR32DRAFT_295200</name>
</gene>
<evidence type="ECO:0000313" key="4">
    <source>
        <dbReference type="Proteomes" id="UP000193944"/>
    </source>
</evidence>
<dbReference type="EMBL" id="MCFG01000221">
    <property type="protein sequence ID" value="ORX78150.1"/>
    <property type="molecule type" value="Genomic_DNA"/>
</dbReference>
<dbReference type="AlphaFoldDB" id="A0A1Y1WX87"/>
<feature type="region of interest" description="Disordered" evidence="1">
    <location>
        <begin position="267"/>
        <end position="291"/>
    </location>
</feature>
<feature type="compositionally biased region" description="Low complexity" evidence="1">
    <location>
        <begin position="268"/>
        <end position="289"/>
    </location>
</feature>
<comment type="caution">
    <text evidence="3">The sequence shown here is derived from an EMBL/GenBank/DDBJ whole genome shotgun (WGS) entry which is preliminary data.</text>
</comment>
<feature type="region of interest" description="Disordered" evidence="1">
    <location>
        <begin position="87"/>
        <end position="106"/>
    </location>
</feature>
<reference evidence="3 4" key="1">
    <citation type="submission" date="2016-08" db="EMBL/GenBank/DDBJ databases">
        <title>A Parts List for Fungal Cellulosomes Revealed by Comparative Genomics.</title>
        <authorList>
            <consortium name="DOE Joint Genome Institute"/>
            <person name="Haitjema C.H."/>
            <person name="Gilmore S.P."/>
            <person name="Henske J.K."/>
            <person name="Solomon K.V."/>
            <person name="De Groot R."/>
            <person name="Kuo A."/>
            <person name="Mondo S.J."/>
            <person name="Salamov A.A."/>
            <person name="Labutti K."/>
            <person name="Zhao Z."/>
            <person name="Chiniquy J."/>
            <person name="Barry K."/>
            <person name="Brewer H.M."/>
            <person name="Purvine S.O."/>
            <person name="Wright A.T."/>
            <person name="Boxma B."/>
            <person name="Van Alen T."/>
            <person name="Hackstein J.H."/>
            <person name="Baker S.E."/>
            <person name="Grigoriev I.V."/>
            <person name="O'Malley M.A."/>
        </authorList>
    </citation>
    <scope>NUCLEOTIDE SEQUENCE [LARGE SCALE GENOMIC DNA]</scope>
    <source>
        <strain evidence="3 4">S4</strain>
    </source>
</reference>
<proteinExistence type="predicted"/>
<accession>A0A1Y1WX87</accession>
<feature type="region of interest" description="Disordered" evidence="1">
    <location>
        <begin position="404"/>
        <end position="433"/>
    </location>
</feature>
<organism evidence="3 4">
    <name type="scientific">Anaeromyces robustus</name>
    <dbReference type="NCBI Taxonomy" id="1754192"/>
    <lineage>
        <taxon>Eukaryota</taxon>
        <taxon>Fungi</taxon>
        <taxon>Fungi incertae sedis</taxon>
        <taxon>Chytridiomycota</taxon>
        <taxon>Chytridiomycota incertae sedis</taxon>
        <taxon>Neocallimastigomycetes</taxon>
        <taxon>Neocallimastigales</taxon>
        <taxon>Neocallimastigaceae</taxon>
        <taxon>Anaeromyces</taxon>
    </lineage>
</organism>
<evidence type="ECO:0000313" key="3">
    <source>
        <dbReference type="EMBL" id="ORX78150.1"/>
    </source>
</evidence>
<keyword evidence="2" id="KW-0812">Transmembrane</keyword>
<feature type="compositionally biased region" description="Low complexity" evidence="1">
    <location>
        <begin position="409"/>
        <end position="432"/>
    </location>
</feature>
<name>A0A1Y1WX87_9FUNG</name>
<dbReference type="OrthoDB" id="2154366at2759"/>
<sequence>MKLTTFPSTKTIINNNDPTITLSQIVYPTLIISLTLFVPTILYYIFKLTFKKENIQISFLSLINTIKEWKYKLTSYHVTILQNTRLSNDNDNNEEKTSLIHSSSLSPEEEIELKNLAKNEDNSQEYSNLMEEDTIISSSKKGLLYTKIIDRSSAFYKKCQDISLKRKKLFNILPIQQSYIYNFLRNNYYIIQYFILSYINIWKIRIDTINKKLLWPSSKNQHRNLQDELDEKKEIENQVFENDITAIFNNSFDDLLTLEKIDSNEIDTTSGSSSITTTTTTSTTSNNTNDYDHISSSHVKHNNKKFHFDYYNRKIVFHPDSLYHEQNAKKYNTSEGNFEKNQLFSSVTLVLTTGNHQKLSYFPRFPWYWDGVELFNGISINPRPFIHPNYLSTFWKPKERNYSNHQISKKPSTSTSTSSSKSSSSSSSSIISINNNENNRKNFTLSLTRKNSF</sequence>
<feature type="transmembrane region" description="Helical" evidence="2">
    <location>
        <begin position="25"/>
        <end position="46"/>
    </location>
</feature>
<protein>
    <submittedName>
        <fullName evidence="3">Uncharacterized protein</fullName>
    </submittedName>
</protein>
<evidence type="ECO:0000256" key="1">
    <source>
        <dbReference type="SAM" id="MobiDB-lite"/>
    </source>
</evidence>
<dbReference type="Proteomes" id="UP000193944">
    <property type="component" value="Unassembled WGS sequence"/>
</dbReference>
<reference evidence="3 4" key="2">
    <citation type="submission" date="2016-08" db="EMBL/GenBank/DDBJ databases">
        <title>Pervasive Adenine N6-methylation of Active Genes in Fungi.</title>
        <authorList>
            <consortium name="DOE Joint Genome Institute"/>
            <person name="Mondo S.J."/>
            <person name="Dannebaum R.O."/>
            <person name="Kuo R.C."/>
            <person name="Labutti K."/>
            <person name="Haridas S."/>
            <person name="Kuo A."/>
            <person name="Salamov A."/>
            <person name="Ahrendt S.R."/>
            <person name="Lipzen A."/>
            <person name="Sullivan W."/>
            <person name="Andreopoulos W.B."/>
            <person name="Clum A."/>
            <person name="Lindquist E."/>
            <person name="Daum C."/>
            <person name="Ramamoorthy G.K."/>
            <person name="Gryganskyi A."/>
            <person name="Culley D."/>
            <person name="Magnuson J.K."/>
            <person name="James T.Y."/>
            <person name="O'Malley M.A."/>
            <person name="Stajich J.E."/>
            <person name="Spatafora J.W."/>
            <person name="Visel A."/>
            <person name="Grigoriev I.V."/>
        </authorList>
    </citation>
    <scope>NUCLEOTIDE SEQUENCE [LARGE SCALE GENOMIC DNA]</scope>
    <source>
        <strain evidence="3 4">S4</strain>
    </source>
</reference>
<keyword evidence="4" id="KW-1185">Reference proteome</keyword>
<keyword evidence="2" id="KW-1133">Transmembrane helix</keyword>
<evidence type="ECO:0000256" key="2">
    <source>
        <dbReference type="SAM" id="Phobius"/>
    </source>
</evidence>
<keyword evidence="2" id="KW-0472">Membrane</keyword>